<dbReference type="SUPFAM" id="SSF55166">
    <property type="entry name" value="Hedgehog/DD-peptidase"/>
    <property type="match status" value="1"/>
</dbReference>
<protein>
    <submittedName>
        <fullName evidence="2">Peptidase M15</fullName>
    </submittedName>
</protein>
<dbReference type="AlphaFoldDB" id="A0A1G9DWA1"/>
<dbReference type="Gene3D" id="3.30.1380.10">
    <property type="match status" value="1"/>
</dbReference>
<dbReference type="InterPro" id="IPR013230">
    <property type="entry name" value="Peptidase_M15A_C"/>
</dbReference>
<dbReference type="OrthoDB" id="5242612at2"/>
<dbReference type="Proteomes" id="UP000198525">
    <property type="component" value="Unassembled WGS sequence"/>
</dbReference>
<organism evidence="2 3">
    <name type="scientific">Billgrantia gudaonensis</name>
    <dbReference type="NCBI Taxonomy" id="376427"/>
    <lineage>
        <taxon>Bacteria</taxon>
        <taxon>Pseudomonadati</taxon>
        <taxon>Pseudomonadota</taxon>
        <taxon>Gammaproteobacteria</taxon>
        <taxon>Oceanospirillales</taxon>
        <taxon>Halomonadaceae</taxon>
        <taxon>Billgrantia</taxon>
    </lineage>
</organism>
<proteinExistence type="predicted"/>
<accession>A0A1G9DWA1</accession>
<dbReference type="RefSeq" id="WP_089689051.1">
    <property type="nucleotide sequence ID" value="NZ_FNES01000023.1"/>
</dbReference>
<keyword evidence="3" id="KW-1185">Reference proteome</keyword>
<dbReference type="STRING" id="376427.SAMN04487954_12333"/>
<evidence type="ECO:0000313" key="3">
    <source>
        <dbReference type="Proteomes" id="UP000198525"/>
    </source>
</evidence>
<gene>
    <name evidence="2" type="ORF">SAMN04487954_12333</name>
</gene>
<reference evidence="2 3" key="1">
    <citation type="submission" date="2016-10" db="EMBL/GenBank/DDBJ databases">
        <authorList>
            <person name="de Groot N.N."/>
        </authorList>
    </citation>
    <scope>NUCLEOTIDE SEQUENCE [LARGE SCALE GENOMIC DNA]</scope>
    <source>
        <strain evidence="2 3">CGMCC 1.6133</strain>
    </source>
</reference>
<evidence type="ECO:0000313" key="2">
    <source>
        <dbReference type="EMBL" id="SDK68181.1"/>
    </source>
</evidence>
<dbReference type="Pfam" id="PF08291">
    <property type="entry name" value="Peptidase_M15_3"/>
    <property type="match status" value="1"/>
</dbReference>
<evidence type="ECO:0000259" key="1">
    <source>
        <dbReference type="Pfam" id="PF08291"/>
    </source>
</evidence>
<name>A0A1G9DWA1_9GAMM</name>
<dbReference type="EMBL" id="FNES01000023">
    <property type="protein sequence ID" value="SDK68181.1"/>
    <property type="molecule type" value="Genomic_DNA"/>
</dbReference>
<sequence>MNSPFFQRAEFACSCGCGFDTVDAETLAVLERVRRHFDAPVIVTSGCRCPAYNAQIGGAEHSQHTLGRAADIQVRGVEPAAVQAFLHASYPDAYGIGRYATFTHLDTRTHGPARW</sequence>
<dbReference type="InterPro" id="IPR009045">
    <property type="entry name" value="Zn_M74/Hedgehog-like"/>
</dbReference>
<feature type="domain" description="Peptidase M15A C-terminal" evidence="1">
    <location>
        <begin position="6"/>
        <end position="106"/>
    </location>
</feature>